<protein>
    <recommendedName>
        <fullName evidence="2">Non-homologous end joining protein Ku</fullName>
    </recommendedName>
</protein>
<evidence type="ECO:0000313" key="5">
    <source>
        <dbReference type="EMBL" id="RGR67843.1"/>
    </source>
</evidence>
<keyword evidence="2" id="KW-0233">DNA recombination</keyword>
<dbReference type="PANTHER" id="PTHR41251">
    <property type="entry name" value="NON-HOMOLOGOUS END JOINING PROTEIN KU"/>
    <property type="match status" value="1"/>
</dbReference>
<dbReference type="RefSeq" id="WP_117896180.1">
    <property type="nucleotide sequence ID" value="NZ_CABJCV010000030.1"/>
</dbReference>
<dbReference type="AlphaFoldDB" id="A0A412FI70"/>
<dbReference type="PIRSF" id="PIRSF006493">
    <property type="entry name" value="Prok_Ku"/>
    <property type="match status" value="1"/>
</dbReference>
<keyword evidence="1 2" id="KW-0238">DNA-binding</keyword>
<evidence type="ECO:0000256" key="3">
    <source>
        <dbReference type="SAM" id="MobiDB-lite"/>
    </source>
</evidence>
<reference evidence="5 6" key="1">
    <citation type="submission" date="2018-08" db="EMBL/GenBank/DDBJ databases">
        <title>A genome reference for cultivated species of the human gut microbiota.</title>
        <authorList>
            <person name="Zou Y."/>
            <person name="Xue W."/>
            <person name="Luo G."/>
        </authorList>
    </citation>
    <scope>NUCLEOTIDE SEQUENCE [LARGE SCALE GENOMIC DNA]</scope>
    <source>
        <strain evidence="5 6">AF24-29</strain>
    </source>
</reference>
<comment type="subunit">
    <text evidence="2">Homodimer. Interacts with LigD.</text>
</comment>
<feature type="region of interest" description="Disordered" evidence="3">
    <location>
        <begin position="250"/>
        <end position="269"/>
    </location>
</feature>
<dbReference type="GO" id="GO:0003690">
    <property type="term" value="F:double-stranded DNA binding"/>
    <property type="evidence" value="ECO:0007669"/>
    <property type="project" value="UniProtKB-UniRule"/>
</dbReference>
<dbReference type="Proteomes" id="UP000284178">
    <property type="component" value="Unassembled WGS sequence"/>
</dbReference>
<comment type="function">
    <text evidence="2">With LigD forms a non-homologous end joining (NHEJ) DNA repair enzyme, which repairs dsDNA breaks with reduced fidelity. Binds linear dsDNA with 5'- and 3'- overhangs but not closed circular dsDNA nor ssDNA. Recruits and stimulates the ligase activity of LigD.</text>
</comment>
<name>A0A412FI70_9FIRM</name>
<keyword evidence="2" id="KW-0234">DNA repair</keyword>
<dbReference type="HAMAP" id="MF_01875">
    <property type="entry name" value="Prokaryotic_Ku"/>
    <property type="match status" value="1"/>
</dbReference>
<dbReference type="EMBL" id="QRUP01000030">
    <property type="protein sequence ID" value="RGR67843.1"/>
    <property type="molecule type" value="Genomic_DNA"/>
</dbReference>
<keyword evidence="6" id="KW-1185">Reference proteome</keyword>
<dbReference type="Gene3D" id="2.40.290.10">
    <property type="match status" value="1"/>
</dbReference>
<comment type="similarity">
    <text evidence="2">Belongs to the prokaryotic Ku family.</text>
</comment>
<dbReference type="InterPro" id="IPR016194">
    <property type="entry name" value="SPOC-like_C_dom_sf"/>
</dbReference>
<evidence type="ECO:0000259" key="4">
    <source>
        <dbReference type="SMART" id="SM00559"/>
    </source>
</evidence>
<dbReference type="GeneID" id="83017019"/>
<dbReference type="GO" id="GO:0006303">
    <property type="term" value="P:double-strand break repair via nonhomologous end joining"/>
    <property type="evidence" value="ECO:0007669"/>
    <property type="project" value="UniProtKB-UniRule"/>
</dbReference>
<comment type="caution">
    <text evidence="5">The sequence shown here is derived from an EMBL/GenBank/DDBJ whole genome shotgun (WGS) entry which is preliminary data.</text>
</comment>
<evidence type="ECO:0000313" key="6">
    <source>
        <dbReference type="Proteomes" id="UP000284178"/>
    </source>
</evidence>
<proteinExistence type="inferred from homology"/>
<accession>A0A412FI70</accession>
<gene>
    <name evidence="2" type="primary">ku</name>
    <name evidence="5" type="ORF">DWY25_16615</name>
</gene>
<dbReference type="InterPro" id="IPR009187">
    <property type="entry name" value="Prok_Ku"/>
</dbReference>
<dbReference type="NCBIfam" id="TIGR02772">
    <property type="entry name" value="Ku_bact"/>
    <property type="match status" value="1"/>
</dbReference>
<dbReference type="InterPro" id="IPR006164">
    <property type="entry name" value="DNA_bd_Ku70/Ku80"/>
</dbReference>
<sequence>MPSAHKGAISFGLVHIPIQLQVAVREHDLSFNQLCKKTGERIRYKKFCPSCNKEIKQDEIVKGYEYEKDKYVIISGEDLEKIQTEKDKTIQILKFVKEAEVDPIYFEKNYYAQPDKQGQKAFDLLREAMLATKKAAVARTVLGTKEALLLIRAVEDGMRVTSLYFEDEIVTAPAKTASKLAKSEVTMAKQLIDQLSGPFDIADYHDEYQERLRNLIERKIHGQEIVKVKEKQSVQAVDLMEALSQSLKQTTAGTAKVRTTRKRTGKSLS</sequence>
<dbReference type="PANTHER" id="PTHR41251:SF1">
    <property type="entry name" value="NON-HOMOLOGOUS END JOINING PROTEIN KU"/>
    <property type="match status" value="1"/>
</dbReference>
<dbReference type="SUPFAM" id="SSF100939">
    <property type="entry name" value="SPOC domain-like"/>
    <property type="match status" value="1"/>
</dbReference>
<keyword evidence="2" id="KW-0227">DNA damage</keyword>
<evidence type="ECO:0000256" key="2">
    <source>
        <dbReference type="HAMAP-Rule" id="MF_01875"/>
    </source>
</evidence>
<dbReference type="Pfam" id="PF02735">
    <property type="entry name" value="Ku"/>
    <property type="match status" value="1"/>
</dbReference>
<feature type="compositionally biased region" description="Basic residues" evidence="3">
    <location>
        <begin position="258"/>
        <end position="269"/>
    </location>
</feature>
<dbReference type="GO" id="GO:0006310">
    <property type="term" value="P:DNA recombination"/>
    <property type="evidence" value="ECO:0007669"/>
    <property type="project" value="UniProtKB-KW"/>
</dbReference>
<dbReference type="CDD" id="cd00789">
    <property type="entry name" value="KU_like"/>
    <property type="match status" value="1"/>
</dbReference>
<organism evidence="5 6">
    <name type="scientific">Holdemania filiformis</name>
    <dbReference type="NCBI Taxonomy" id="61171"/>
    <lineage>
        <taxon>Bacteria</taxon>
        <taxon>Bacillati</taxon>
        <taxon>Bacillota</taxon>
        <taxon>Erysipelotrichia</taxon>
        <taxon>Erysipelotrichales</taxon>
        <taxon>Erysipelotrichaceae</taxon>
        <taxon>Holdemania</taxon>
    </lineage>
</organism>
<evidence type="ECO:0000256" key="1">
    <source>
        <dbReference type="ARBA" id="ARBA00023125"/>
    </source>
</evidence>
<dbReference type="SMART" id="SM00559">
    <property type="entry name" value="Ku78"/>
    <property type="match status" value="1"/>
</dbReference>
<feature type="domain" description="Ku" evidence="4">
    <location>
        <begin position="52"/>
        <end position="180"/>
    </location>
</feature>